<evidence type="ECO:0000313" key="1">
    <source>
        <dbReference type="EMBL" id="KAF0254050.1"/>
    </source>
</evidence>
<accession>A0A7V8EFU3</accession>
<dbReference type="RefSeq" id="WP_156859177.1">
    <property type="nucleotide sequence ID" value="NZ_WOWR01000018.1"/>
</dbReference>
<dbReference type="EMBL" id="WOWR01000018">
    <property type="protein sequence ID" value="KAF0254050.1"/>
    <property type="molecule type" value="Genomic_DNA"/>
</dbReference>
<reference evidence="1 2" key="1">
    <citation type="submission" date="2019-12" db="EMBL/GenBank/DDBJ databases">
        <authorList>
            <person name="Woiski C."/>
        </authorList>
    </citation>
    <scope>NUCLEOTIDE SEQUENCE [LARGE SCALE GENOMIC DNA]</scope>
    <source>
        <strain evidence="1 2">BOE100</strain>
    </source>
</reference>
<comment type="caution">
    <text evidence="1">The sequence shown here is derived from an EMBL/GenBank/DDBJ whole genome shotgun (WGS) entry which is preliminary data.</text>
</comment>
<dbReference type="AlphaFoldDB" id="A0A7V8EFU3"/>
<evidence type="ECO:0000313" key="2">
    <source>
        <dbReference type="Proteomes" id="UP000442695"/>
    </source>
</evidence>
<name>A0A7V8EFU3_PSEPU</name>
<dbReference type="Proteomes" id="UP000442695">
    <property type="component" value="Unassembled WGS sequence"/>
</dbReference>
<proteinExistence type="predicted"/>
<gene>
    <name evidence="1" type="ORF">GN299_15385</name>
</gene>
<protein>
    <submittedName>
        <fullName evidence="1">Uncharacterized protein</fullName>
    </submittedName>
</protein>
<sequence>MTNSTQINSGPTLRQFATYLDAVELVVTSKLGPRTLSRVRFKKLDYPASHKEGADFIREKVMSEYPAAATVLGAMFDQCIADQAKAVSSLISA</sequence>
<organism evidence="1 2">
    <name type="scientific">Pseudomonas putida</name>
    <name type="common">Arthrobacter siderocapsulatus</name>
    <dbReference type="NCBI Taxonomy" id="303"/>
    <lineage>
        <taxon>Bacteria</taxon>
        <taxon>Pseudomonadati</taxon>
        <taxon>Pseudomonadota</taxon>
        <taxon>Gammaproteobacteria</taxon>
        <taxon>Pseudomonadales</taxon>
        <taxon>Pseudomonadaceae</taxon>
        <taxon>Pseudomonas</taxon>
    </lineage>
</organism>